<dbReference type="SUPFAM" id="SSF54001">
    <property type="entry name" value="Cysteine proteinases"/>
    <property type="match status" value="1"/>
</dbReference>
<name>A0AAU9K0Z4_9CILI</name>
<keyword evidence="3" id="KW-1015">Disulfide bond</keyword>
<dbReference type="InterPro" id="IPR000668">
    <property type="entry name" value="Peptidase_C1A_C"/>
</dbReference>
<dbReference type="InterPro" id="IPR000169">
    <property type="entry name" value="Pept_cys_AS"/>
</dbReference>
<dbReference type="GO" id="GO:0006508">
    <property type="term" value="P:proteolysis"/>
    <property type="evidence" value="ECO:0007669"/>
    <property type="project" value="InterPro"/>
</dbReference>
<dbReference type="AlphaFoldDB" id="A0AAU9K0Z4"/>
<evidence type="ECO:0000313" key="7">
    <source>
        <dbReference type="Proteomes" id="UP001162131"/>
    </source>
</evidence>
<dbReference type="InterPro" id="IPR038765">
    <property type="entry name" value="Papain-like_cys_pep_sf"/>
</dbReference>
<evidence type="ECO:0000256" key="3">
    <source>
        <dbReference type="ARBA" id="ARBA00023157"/>
    </source>
</evidence>
<comment type="similarity">
    <text evidence="1">Belongs to the peptidase C1 family.</text>
</comment>
<dbReference type="EMBL" id="CAJZBQ010000051">
    <property type="protein sequence ID" value="CAG9330563.1"/>
    <property type="molecule type" value="Genomic_DNA"/>
</dbReference>
<dbReference type="CDD" id="cd02248">
    <property type="entry name" value="Peptidase_C1A"/>
    <property type="match status" value="1"/>
</dbReference>
<evidence type="ECO:0000256" key="2">
    <source>
        <dbReference type="ARBA" id="ARBA00023145"/>
    </source>
</evidence>
<proteinExistence type="inferred from homology"/>
<evidence type="ECO:0000313" key="6">
    <source>
        <dbReference type="EMBL" id="CAG9330563.1"/>
    </source>
</evidence>
<accession>A0AAU9K0Z4</accession>
<dbReference type="Proteomes" id="UP001162131">
    <property type="component" value="Unassembled WGS sequence"/>
</dbReference>
<keyword evidence="2" id="KW-0865">Zymogen</keyword>
<dbReference type="InterPro" id="IPR013128">
    <property type="entry name" value="Peptidase_C1A"/>
</dbReference>
<sequence>MEGYFAVGTQAKTSKKTVFAVLGLLAVVGVVATIAVSSSSVSPALAQFAFEEQEFRDYMDKYQKSYESDEEYGMRFKIFRDNSAYIRIFNTLGNSWTLGVNQYADMSFSEFKAKYLPTKFQPKEATNVAMLDEVSVPSQVDWTTKGAVTAVKNQGNCGSCWAFSTTGSVEGAWFLSGHTLVSLSEQELVDCSSNSIYGNQGCKGGLMDNAFKYIIAQGITSEANYPYQQVQGACNKIKVAQVNATISKYTDVAPDNVAQLQAAVAQQPISVAVEANQDSWQLYKGGIVSKDCGTALDHGVLVVGYNFTNSPQYWKVKNSWGADWGEQGYIRIAVKAGAGICGIQMQPSYPTV</sequence>
<organism evidence="6 7">
    <name type="scientific">Blepharisma stoltei</name>
    <dbReference type="NCBI Taxonomy" id="1481888"/>
    <lineage>
        <taxon>Eukaryota</taxon>
        <taxon>Sar</taxon>
        <taxon>Alveolata</taxon>
        <taxon>Ciliophora</taxon>
        <taxon>Postciliodesmatophora</taxon>
        <taxon>Heterotrichea</taxon>
        <taxon>Heterotrichida</taxon>
        <taxon>Blepharismidae</taxon>
        <taxon>Blepharisma</taxon>
    </lineage>
</organism>
<evidence type="ECO:0000259" key="4">
    <source>
        <dbReference type="SMART" id="SM00645"/>
    </source>
</evidence>
<feature type="domain" description="Cathepsin propeptide inhibitor" evidence="5">
    <location>
        <begin position="55"/>
        <end position="111"/>
    </location>
</feature>
<dbReference type="InterPro" id="IPR039417">
    <property type="entry name" value="Peptidase_C1A_papain-like"/>
</dbReference>
<dbReference type="GO" id="GO:0008234">
    <property type="term" value="F:cysteine-type peptidase activity"/>
    <property type="evidence" value="ECO:0007669"/>
    <property type="project" value="InterPro"/>
</dbReference>
<dbReference type="InterPro" id="IPR025660">
    <property type="entry name" value="Pept_his_AS"/>
</dbReference>
<dbReference type="PRINTS" id="PR00705">
    <property type="entry name" value="PAPAIN"/>
</dbReference>
<dbReference type="FunFam" id="3.90.70.10:FF:000039">
    <property type="entry name" value="Cysteine proteinase 2, putative"/>
    <property type="match status" value="1"/>
</dbReference>
<protein>
    <submittedName>
        <fullName evidence="6">Uncharacterized protein</fullName>
    </submittedName>
</protein>
<dbReference type="SMART" id="SM00848">
    <property type="entry name" value="Inhibitor_I29"/>
    <property type="match status" value="1"/>
</dbReference>
<gene>
    <name evidence="6" type="ORF">BSTOLATCC_MIC51145</name>
</gene>
<reference evidence="6" key="1">
    <citation type="submission" date="2021-09" db="EMBL/GenBank/DDBJ databases">
        <authorList>
            <consortium name="AG Swart"/>
            <person name="Singh M."/>
            <person name="Singh A."/>
            <person name="Seah K."/>
            <person name="Emmerich C."/>
        </authorList>
    </citation>
    <scope>NUCLEOTIDE SEQUENCE</scope>
    <source>
        <strain evidence="6">ATCC30299</strain>
    </source>
</reference>
<feature type="domain" description="Peptidase C1A papain C-terminal" evidence="4">
    <location>
        <begin position="136"/>
        <end position="351"/>
    </location>
</feature>
<dbReference type="PROSITE" id="PS00139">
    <property type="entry name" value="THIOL_PROTEASE_CYS"/>
    <property type="match status" value="1"/>
</dbReference>
<dbReference type="PANTHER" id="PTHR12411">
    <property type="entry name" value="CYSTEINE PROTEASE FAMILY C1-RELATED"/>
    <property type="match status" value="1"/>
</dbReference>
<evidence type="ECO:0000256" key="1">
    <source>
        <dbReference type="ARBA" id="ARBA00008455"/>
    </source>
</evidence>
<dbReference type="InterPro" id="IPR013201">
    <property type="entry name" value="Prot_inhib_I29"/>
</dbReference>
<keyword evidence="7" id="KW-1185">Reference proteome</keyword>
<dbReference type="Gene3D" id="3.90.70.10">
    <property type="entry name" value="Cysteine proteinases"/>
    <property type="match status" value="1"/>
</dbReference>
<dbReference type="PROSITE" id="PS00639">
    <property type="entry name" value="THIOL_PROTEASE_HIS"/>
    <property type="match status" value="1"/>
</dbReference>
<dbReference type="Pfam" id="PF08246">
    <property type="entry name" value="Inhibitor_I29"/>
    <property type="match status" value="1"/>
</dbReference>
<evidence type="ECO:0000259" key="5">
    <source>
        <dbReference type="SMART" id="SM00848"/>
    </source>
</evidence>
<dbReference type="SMART" id="SM00645">
    <property type="entry name" value="Pept_C1"/>
    <property type="match status" value="1"/>
</dbReference>
<comment type="caution">
    <text evidence="6">The sequence shown here is derived from an EMBL/GenBank/DDBJ whole genome shotgun (WGS) entry which is preliminary data.</text>
</comment>
<dbReference type="Pfam" id="PF00112">
    <property type="entry name" value="Peptidase_C1"/>
    <property type="match status" value="1"/>
</dbReference>